<dbReference type="AlphaFoldDB" id="A0AAV1TXC0"/>
<comment type="caution">
    <text evidence="1">The sequence shown here is derived from an EMBL/GenBank/DDBJ whole genome shotgun (WGS) entry which is preliminary data.</text>
</comment>
<accession>A0AAV1TXC0</accession>
<gene>
    <name evidence="1" type="ORF">PM001_LOCUS12114</name>
</gene>
<evidence type="ECO:0000313" key="1">
    <source>
        <dbReference type="EMBL" id="CAK7926964.1"/>
    </source>
</evidence>
<name>A0AAV1TXC0_9STRA</name>
<protein>
    <submittedName>
        <fullName evidence="1">Uncharacterized protein</fullName>
    </submittedName>
</protein>
<reference evidence="1" key="1">
    <citation type="submission" date="2024-01" db="EMBL/GenBank/DDBJ databases">
        <authorList>
            <person name="Webb A."/>
        </authorList>
    </citation>
    <scope>NUCLEOTIDE SEQUENCE</scope>
    <source>
        <strain evidence="1">Pm1</strain>
    </source>
</reference>
<dbReference type="Proteomes" id="UP001162060">
    <property type="component" value="Unassembled WGS sequence"/>
</dbReference>
<dbReference type="EMBL" id="CAKLBY020000104">
    <property type="protein sequence ID" value="CAK7926964.1"/>
    <property type="molecule type" value="Genomic_DNA"/>
</dbReference>
<proteinExistence type="predicted"/>
<organism evidence="1 2">
    <name type="scientific">Peronospora matthiolae</name>
    <dbReference type="NCBI Taxonomy" id="2874970"/>
    <lineage>
        <taxon>Eukaryota</taxon>
        <taxon>Sar</taxon>
        <taxon>Stramenopiles</taxon>
        <taxon>Oomycota</taxon>
        <taxon>Peronosporomycetes</taxon>
        <taxon>Peronosporales</taxon>
        <taxon>Peronosporaceae</taxon>
        <taxon>Peronospora</taxon>
    </lineage>
</organism>
<sequence>MEAVQRIIKLLQGAEFVPGVLDAQVLLDCDLDLVITASRSLFKALALLTGKYDSADRELTTCIIVKEEDGSPAASSHFASAESIADDSDSLKIKRMSLGPSGAALLCDHHEHPTPITGPLRLTTEPVDATYDLDHMQLYFAKAMEKFMRK</sequence>
<evidence type="ECO:0000313" key="2">
    <source>
        <dbReference type="Proteomes" id="UP001162060"/>
    </source>
</evidence>